<evidence type="ECO:0000313" key="8">
    <source>
        <dbReference type="Proteomes" id="UP000811246"/>
    </source>
</evidence>
<organism evidence="7 8">
    <name type="scientific">Carya illinoinensis</name>
    <name type="common">Pecan</name>
    <dbReference type="NCBI Taxonomy" id="32201"/>
    <lineage>
        <taxon>Eukaryota</taxon>
        <taxon>Viridiplantae</taxon>
        <taxon>Streptophyta</taxon>
        <taxon>Embryophyta</taxon>
        <taxon>Tracheophyta</taxon>
        <taxon>Spermatophyta</taxon>
        <taxon>Magnoliopsida</taxon>
        <taxon>eudicotyledons</taxon>
        <taxon>Gunneridae</taxon>
        <taxon>Pentapetalae</taxon>
        <taxon>rosids</taxon>
        <taxon>fabids</taxon>
        <taxon>Fagales</taxon>
        <taxon>Juglandaceae</taxon>
        <taxon>Carya</taxon>
    </lineage>
</organism>
<dbReference type="PROSITE" id="PS50888">
    <property type="entry name" value="BHLH"/>
    <property type="match status" value="1"/>
</dbReference>
<dbReference type="GO" id="GO:0046983">
    <property type="term" value="F:protein dimerization activity"/>
    <property type="evidence" value="ECO:0007669"/>
    <property type="project" value="InterPro"/>
</dbReference>
<dbReference type="GO" id="GO:0005634">
    <property type="term" value="C:nucleus"/>
    <property type="evidence" value="ECO:0007669"/>
    <property type="project" value="UniProtKB-SubCell"/>
</dbReference>
<dbReference type="InterPro" id="IPR045843">
    <property type="entry name" value="IND-like"/>
</dbReference>
<feature type="domain" description="BHLH" evidence="6">
    <location>
        <begin position="219"/>
        <end position="268"/>
    </location>
</feature>
<dbReference type="SMART" id="SM00353">
    <property type="entry name" value="HLH"/>
    <property type="match status" value="1"/>
</dbReference>
<protein>
    <recommendedName>
        <fullName evidence="6">BHLH domain-containing protein</fullName>
    </recommendedName>
</protein>
<keyword evidence="4" id="KW-0804">Transcription</keyword>
<dbReference type="GO" id="GO:0000978">
    <property type="term" value="F:RNA polymerase II cis-regulatory region sequence-specific DNA binding"/>
    <property type="evidence" value="ECO:0007669"/>
    <property type="project" value="TreeGrafter"/>
</dbReference>
<evidence type="ECO:0000256" key="2">
    <source>
        <dbReference type="ARBA" id="ARBA00023015"/>
    </source>
</evidence>
<dbReference type="PANTHER" id="PTHR16223:SF49">
    <property type="entry name" value="TRANSCRIPTION FACTOR BHLH52-RELATED"/>
    <property type="match status" value="1"/>
</dbReference>
<evidence type="ECO:0000256" key="5">
    <source>
        <dbReference type="ARBA" id="ARBA00023242"/>
    </source>
</evidence>
<dbReference type="PANTHER" id="PTHR16223">
    <property type="entry name" value="TRANSCRIPTION FACTOR BHLH83-RELATED"/>
    <property type="match status" value="1"/>
</dbReference>
<comment type="caution">
    <text evidence="7">The sequence shown here is derived from an EMBL/GenBank/DDBJ whole genome shotgun (WGS) entry which is preliminary data.</text>
</comment>
<accession>A0A922E4K4</accession>
<dbReference type="InterPro" id="IPR011598">
    <property type="entry name" value="bHLH_dom"/>
</dbReference>
<dbReference type="EMBL" id="CM031833">
    <property type="protein sequence ID" value="KAG6696389.1"/>
    <property type="molecule type" value="Genomic_DNA"/>
</dbReference>
<sequence>MINCFCSSTTSSFSCLQTGRKYLFSSCLLYLFPVNSACFISAKQFCSSEELTIISMALSFCSNLGSFEHHLSLEMMSSFQQMHDPEMATEVLMAFDGNSTLADFDPLLDPYEFCHADNYNINLLPYCSTPSDYLTYFSPEIFPQDELQSYQYPKRQKISCGNYHNYSDFAPGFFDGHLPNPSVLLPETLPEFLPPLPASSYSCDQHTPESYVKNPTSRVSLSAQSIAARERRRKITEKTQELGKRIPGGSKLNTAEMFHAAFKYVKYLQAQIAVLQIVADKEPLMHDTKELQDHLLASPLIQEKLYSDAKCLVPKQFLQT</sequence>
<evidence type="ECO:0000256" key="3">
    <source>
        <dbReference type="ARBA" id="ARBA00023125"/>
    </source>
</evidence>
<keyword evidence="3" id="KW-0238">DNA-binding</keyword>
<dbReference type="Proteomes" id="UP000811246">
    <property type="component" value="Chromosome 9"/>
</dbReference>
<gene>
    <name evidence="7" type="ORF">I3842_09G145900</name>
</gene>
<reference evidence="7" key="1">
    <citation type="submission" date="2021-01" db="EMBL/GenBank/DDBJ databases">
        <authorList>
            <person name="Lovell J.T."/>
            <person name="Bentley N."/>
            <person name="Bhattarai G."/>
            <person name="Jenkins J.W."/>
            <person name="Sreedasyam A."/>
            <person name="Alarcon Y."/>
            <person name="Bock C."/>
            <person name="Boston L."/>
            <person name="Carlson J."/>
            <person name="Cervantes K."/>
            <person name="Clermont K."/>
            <person name="Krom N."/>
            <person name="Kubenka K."/>
            <person name="Mamidi S."/>
            <person name="Mattison C."/>
            <person name="Monteros M."/>
            <person name="Pisani C."/>
            <person name="Plott C."/>
            <person name="Rajasekar S."/>
            <person name="Rhein H.S."/>
            <person name="Rohla C."/>
            <person name="Song M."/>
            <person name="Hilaire R.S."/>
            <person name="Shu S."/>
            <person name="Wells L."/>
            <person name="Wang X."/>
            <person name="Webber J."/>
            <person name="Heerema R.J."/>
            <person name="Klein P."/>
            <person name="Conner P."/>
            <person name="Grauke L."/>
            <person name="Grimwood J."/>
            <person name="Schmutz J."/>
            <person name="Randall J.J."/>
        </authorList>
    </citation>
    <scope>NUCLEOTIDE SEQUENCE</scope>
    <source>
        <tissue evidence="7">Leaf</tissue>
    </source>
</reference>
<keyword evidence="5" id="KW-0539">Nucleus</keyword>
<evidence type="ECO:0000259" key="6">
    <source>
        <dbReference type="PROSITE" id="PS50888"/>
    </source>
</evidence>
<proteinExistence type="predicted"/>
<dbReference type="AlphaFoldDB" id="A0A922E4K4"/>
<dbReference type="GO" id="GO:0000981">
    <property type="term" value="F:DNA-binding transcription factor activity, RNA polymerase II-specific"/>
    <property type="evidence" value="ECO:0007669"/>
    <property type="project" value="TreeGrafter"/>
</dbReference>
<name>A0A922E4K4_CARIL</name>
<evidence type="ECO:0000256" key="1">
    <source>
        <dbReference type="ARBA" id="ARBA00004123"/>
    </source>
</evidence>
<evidence type="ECO:0000256" key="4">
    <source>
        <dbReference type="ARBA" id="ARBA00023163"/>
    </source>
</evidence>
<dbReference type="Pfam" id="PF00010">
    <property type="entry name" value="HLH"/>
    <property type="match status" value="1"/>
</dbReference>
<comment type="subcellular location">
    <subcellularLocation>
        <location evidence="1">Nucleus</location>
    </subcellularLocation>
</comment>
<keyword evidence="2" id="KW-0805">Transcription regulation</keyword>
<evidence type="ECO:0000313" key="7">
    <source>
        <dbReference type="EMBL" id="KAG6696389.1"/>
    </source>
</evidence>